<keyword evidence="7" id="KW-0560">Oxidoreductase</keyword>
<feature type="transmembrane region" description="Helical" evidence="12">
    <location>
        <begin position="12"/>
        <end position="34"/>
    </location>
</feature>
<feature type="transmembrane region" description="Helical" evidence="12">
    <location>
        <begin position="46"/>
        <end position="66"/>
    </location>
</feature>
<dbReference type="InterPro" id="IPR012187">
    <property type="entry name" value="Disulphide_bond_form_BdbC"/>
</dbReference>
<feature type="transmembrane region" description="Helical" evidence="12">
    <location>
        <begin position="73"/>
        <end position="96"/>
    </location>
</feature>
<dbReference type="SUPFAM" id="SSF158442">
    <property type="entry name" value="DsbB-like"/>
    <property type="match status" value="1"/>
</dbReference>
<dbReference type="Proteomes" id="UP000582090">
    <property type="component" value="Unassembled WGS sequence"/>
</dbReference>
<keyword evidence="8 12" id="KW-0472">Membrane</keyword>
<keyword evidence="6 12" id="KW-1133">Transmembrane helix</keyword>
<evidence type="ECO:0000313" key="14">
    <source>
        <dbReference type="Proteomes" id="UP000582090"/>
    </source>
</evidence>
<comment type="caution">
    <text evidence="13">The sequence shown here is derived from an EMBL/GenBank/DDBJ whole genome shotgun (WGS) entry which is preliminary data.</text>
</comment>
<gene>
    <name evidence="13" type="ORF">GGQ67_003086</name>
</gene>
<keyword evidence="14" id="KW-1185">Reference proteome</keyword>
<dbReference type="AlphaFoldDB" id="A0A7W6CQM5"/>
<evidence type="ECO:0000256" key="3">
    <source>
        <dbReference type="ARBA" id="ARBA00022448"/>
    </source>
</evidence>
<reference evidence="13 14" key="1">
    <citation type="submission" date="2020-08" db="EMBL/GenBank/DDBJ databases">
        <title>Genomic Encyclopedia of Type Strains, Phase IV (KMG-IV): sequencing the most valuable type-strain genomes for metagenomic binning, comparative biology and taxonomic classification.</title>
        <authorList>
            <person name="Goeker M."/>
        </authorList>
    </citation>
    <scope>NUCLEOTIDE SEQUENCE [LARGE SCALE GENOMIC DNA]</scope>
    <source>
        <strain evidence="13 14">DSM 26575</strain>
    </source>
</reference>
<dbReference type="GO" id="GO:0015035">
    <property type="term" value="F:protein-disulfide reductase activity"/>
    <property type="evidence" value="ECO:0007669"/>
    <property type="project" value="InterPro"/>
</dbReference>
<keyword evidence="9" id="KW-1015">Disulfide bond</keyword>
<evidence type="ECO:0000256" key="4">
    <source>
        <dbReference type="ARBA" id="ARBA00022692"/>
    </source>
</evidence>
<evidence type="ECO:0000256" key="10">
    <source>
        <dbReference type="ARBA" id="ARBA00023186"/>
    </source>
</evidence>
<dbReference type="PANTHER" id="PTHR43469">
    <property type="entry name" value="DISULFIDE FORMATION PROTEIN-RELATED"/>
    <property type="match status" value="1"/>
</dbReference>
<keyword evidence="10" id="KW-0143">Chaperone</keyword>
<evidence type="ECO:0000313" key="13">
    <source>
        <dbReference type="EMBL" id="MBB3965413.1"/>
    </source>
</evidence>
<feature type="transmembrane region" description="Helical" evidence="12">
    <location>
        <begin position="116"/>
        <end position="139"/>
    </location>
</feature>
<dbReference type="EMBL" id="JACIDW010000009">
    <property type="protein sequence ID" value="MBB3965413.1"/>
    <property type="molecule type" value="Genomic_DNA"/>
</dbReference>
<evidence type="ECO:0000256" key="1">
    <source>
        <dbReference type="ARBA" id="ARBA00004141"/>
    </source>
</evidence>
<dbReference type="InterPro" id="IPR023380">
    <property type="entry name" value="DsbB-like_sf"/>
</dbReference>
<dbReference type="GO" id="GO:0006457">
    <property type="term" value="P:protein folding"/>
    <property type="evidence" value="ECO:0007669"/>
    <property type="project" value="InterPro"/>
</dbReference>
<keyword evidence="11" id="KW-0676">Redox-active center</keyword>
<comment type="subcellular location">
    <subcellularLocation>
        <location evidence="1">Membrane</location>
        <topology evidence="1">Multi-pass membrane protein</topology>
    </subcellularLocation>
</comment>
<keyword evidence="5" id="KW-0249">Electron transport</keyword>
<evidence type="ECO:0000256" key="11">
    <source>
        <dbReference type="ARBA" id="ARBA00023284"/>
    </source>
</evidence>
<organism evidence="13 14">
    <name type="scientific">Rhizobium metallidurans</name>
    <dbReference type="NCBI Taxonomy" id="1265931"/>
    <lineage>
        <taxon>Bacteria</taxon>
        <taxon>Pseudomonadati</taxon>
        <taxon>Pseudomonadota</taxon>
        <taxon>Alphaproteobacteria</taxon>
        <taxon>Hyphomicrobiales</taxon>
        <taxon>Rhizobiaceae</taxon>
        <taxon>Rhizobium/Agrobacterium group</taxon>
        <taxon>Rhizobium</taxon>
    </lineage>
</organism>
<accession>A0A7W6CQM5</accession>
<dbReference type="Pfam" id="PF02600">
    <property type="entry name" value="DsbB"/>
    <property type="match status" value="1"/>
</dbReference>
<evidence type="ECO:0000256" key="7">
    <source>
        <dbReference type="ARBA" id="ARBA00023002"/>
    </source>
</evidence>
<evidence type="ECO:0000256" key="9">
    <source>
        <dbReference type="ARBA" id="ARBA00023157"/>
    </source>
</evidence>
<sequence>MSISTERQEEGGWSTLFLAWAIALAATLGALFIGEIMGQAPCILCWYQRAFMFPLALVLAVAVIQADRNVWRYALPLSGAGLLVAGYHVLLYYGFIPEAIVPCGKGPSCSDAKMTIFNVVPLPVLSLFAFSAISILLLIGRRETVR</sequence>
<evidence type="ECO:0000256" key="5">
    <source>
        <dbReference type="ARBA" id="ARBA00022982"/>
    </source>
</evidence>
<protein>
    <submittedName>
        <fullName evidence="13">Disulfide bond formation protein DsbB</fullName>
    </submittedName>
</protein>
<dbReference type="GO" id="GO:0016020">
    <property type="term" value="C:membrane"/>
    <property type="evidence" value="ECO:0007669"/>
    <property type="project" value="UniProtKB-SubCell"/>
</dbReference>
<evidence type="ECO:0000256" key="6">
    <source>
        <dbReference type="ARBA" id="ARBA00022989"/>
    </source>
</evidence>
<proteinExistence type="inferred from homology"/>
<evidence type="ECO:0000256" key="2">
    <source>
        <dbReference type="ARBA" id="ARBA00007602"/>
    </source>
</evidence>
<dbReference type="RefSeq" id="WP_183900969.1">
    <property type="nucleotide sequence ID" value="NZ_JACIDW010000009.1"/>
</dbReference>
<keyword evidence="3" id="KW-0813">Transport</keyword>
<keyword evidence="4 12" id="KW-0812">Transmembrane</keyword>
<dbReference type="PIRSF" id="PIRSF036659">
    <property type="entry name" value="BdbC"/>
    <property type="match status" value="1"/>
</dbReference>
<dbReference type="InterPro" id="IPR003752">
    <property type="entry name" value="DiS_bond_form_DsbB/BdbC"/>
</dbReference>
<comment type="similarity">
    <text evidence="2">Belongs to the DsbB family. BdbC subfamily.</text>
</comment>
<dbReference type="Gene3D" id="1.20.1550.10">
    <property type="entry name" value="DsbB-like"/>
    <property type="match status" value="1"/>
</dbReference>
<dbReference type="PANTHER" id="PTHR43469:SF1">
    <property type="entry name" value="SPBETA PROPHAGE-DERIVED DISULFIDE BOND FORMATION PROTEIN B"/>
    <property type="match status" value="1"/>
</dbReference>
<evidence type="ECO:0000256" key="8">
    <source>
        <dbReference type="ARBA" id="ARBA00023136"/>
    </source>
</evidence>
<name>A0A7W6CQM5_9HYPH</name>
<evidence type="ECO:0000256" key="12">
    <source>
        <dbReference type="SAM" id="Phobius"/>
    </source>
</evidence>